<keyword evidence="1" id="KW-0812">Transmembrane</keyword>
<proteinExistence type="predicted"/>
<feature type="transmembrane region" description="Helical" evidence="1">
    <location>
        <begin position="233"/>
        <end position="256"/>
    </location>
</feature>
<reference evidence="2 3" key="1">
    <citation type="journal article" date="2019" name="Nat. Ecol. Evol.">
        <title>Megaphylogeny resolves global patterns of mushroom evolution.</title>
        <authorList>
            <person name="Varga T."/>
            <person name="Krizsan K."/>
            <person name="Foldi C."/>
            <person name="Dima B."/>
            <person name="Sanchez-Garcia M."/>
            <person name="Sanchez-Ramirez S."/>
            <person name="Szollosi G.J."/>
            <person name="Szarkandi J.G."/>
            <person name="Papp V."/>
            <person name="Albert L."/>
            <person name="Andreopoulos W."/>
            <person name="Angelini C."/>
            <person name="Antonin V."/>
            <person name="Barry K.W."/>
            <person name="Bougher N.L."/>
            <person name="Buchanan P."/>
            <person name="Buyck B."/>
            <person name="Bense V."/>
            <person name="Catcheside P."/>
            <person name="Chovatia M."/>
            <person name="Cooper J."/>
            <person name="Damon W."/>
            <person name="Desjardin D."/>
            <person name="Finy P."/>
            <person name="Geml J."/>
            <person name="Haridas S."/>
            <person name="Hughes K."/>
            <person name="Justo A."/>
            <person name="Karasinski D."/>
            <person name="Kautmanova I."/>
            <person name="Kiss B."/>
            <person name="Kocsube S."/>
            <person name="Kotiranta H."/>
            <person name="LaButti K.M."/>
            <person name="Lechner B.E."/>
            <person name="Liimatainen K."/>
            <person name="Lipzen A."/>
            <person name="Lukacs Z."/>
            <person name="Mihaltcheva S."/>
            <person name="Morgado L.N."/>
            <person name="Niskanen T."/>
            <person name="Noordeloos M.E."/>
            <person name="Ohm R.A."/>
            <person name="Ortiz-Santana B."/>
            <person name="Ovrebo C."/>
            <person name="Racz N."/>
            <person name="Riley R."/>
            <person name="Savchenko A."/>
            <person name="Shiryaev A."/>
            <person name="Soop K."/>
            <person name="Spirin V."/>
            <person name="Szebenyi C."/>
            <person name="Tomsovsky M."/>
            <person name="Tulloss R.E."/>
            <person name="Uehling J."/>
            <person name="Grigoriev I.V."/>
            <person name="Vagvolgyi C."/>
            <person name="Papp T."/>
            <person name="Martin F.M."/>
            <person name="Miettinen O."/>
            <person name="Hibbett D.S."/>
            <person name="Nagy L.G."/>
        </authorList>
    </citation>
    <scope>NUCLEOTIDE SEQUENCE [LARGE SCALE GENOMIC DNA]</scope>
    <source>
        <strain evidence="2 3">CBS 962.96</strain>
    </source>
</reference>
<feature type="transmembrane region" description="Helical" evidence="1">
    <location>
        <begin position="206"/>
        <end position="227"/>
    </location>
</feature>
<keyword evidence="1" id="KW-0472">Membrane</keyword>
<dbReference type="Proteomes" id="UP000297245">
    <property type="component" value="Unassembled WGS sequence"/>
</dbReference>
<evidence type="ECO:0000256" key="1">
    <source>
        <dbReference type="SAM" id="Phobius"/>
    </source>
</evidence>
<organism evidence="2 3">
    <name type="scientific">Dendrothele bispora (strain CBS 962.96)</name>
    <dbReference type="NCBI Taxonomy" id="1314807"/>
    <lineage>
        <taxon>Eukaryota</taxon>
        <taxon>Fungi</taxon>
        <taxon>Dikarya</taxon>
        <taxon>Basidiomycota</taxon>
        <taxon>Agaricomycotina</taxon>
        <taxon>Agaricomycetes</taxon>
        <taxon>Agaricomycetidae</taxon>
        <taxon>Agaricales</taxon>
        <taxon>Agaricales incertae sedis</taxon>
        <taxon>Dendrothele</taxon>
    </lineage>
</organism>
<evidence type="ECO:0000313" key="2">
    <source>
        <dbReference type="EMBL" id="THU95904.1"/>
    </source>
</evidence>
<dbReference type="AlphaFoldDB" id="A0A4S8M1E5"/>
<feature type="transmembrane region" description="Helical" evidence="1">
    <location>
        <begin position="161"/>
        <end position="186"/>
    </location>
</feature>
<name>A0A4S8M1E5_DENBC</name>
<dbReference type="OrthoDB" id="3226582at2759"/>
<gene>
    <name evidence="2" type="ORF">K435DRAFT_839306</name>
</gene>
<feature type="transmembrane region" description="Helical" evidence="1">
    <location>
        <begin position="69"/>
        <end position="96"/>
    </location>
</feature>
<keyword evidence="1" id="KW-1133">Transmembrane helix</keyword>
<feature type="transmembrane region" description="Helical" evidence="1">
    <location>
        <begin position="40"/>
        <end position="63"/>
    </location>
</feature>
<keyword evidence="3" id="KW-1185">Reference proteome</keyword>
<feature type="transmembrane region" description="Helical" evidence="1">
    <location>
        <begin position="6"/>
        <end position="28"/>
    </location>
</feature>
<dbReference type="EMBL" id="ML179189">
    <property type="protein sequence ID" value="THU95904.1"/>
    <property type="molecule type" value="Genomic_DNA"/>
</dbReference>
<sequence length="275" mass="30470">MSLSLRMTFYALLYGAYLILFTVCMYIITHRQGCVRKLQIIAIVALFAIATLGFIFSCIFTNLSIKGDLILAGISSMVVFGLYILANIIADVILIHRCFKIWGSKKKVIALPVFIAIINNGFALAQLILGVFKLEQLEDFSLQFSLGLTVLLDLSVLDPGLLWPFLITNFLTNLFIPLVIAGRIWWIGRQVSKFLPSRFNPTRHSIAVCLESGIMYPLALIPALLIIPQLSKVFLIPILIQVVGIAPTFIIVRVALGISIESVQDSIHGDTFGED</sequence>
<feature type="transmembrane region" description="Helical" evidence="1">
    <location>
        <begin position="108"/>
        <end position="132"/>
    </location>
</feature>
<protein>
    <submittedName>
        <fullName evidence="2">Uncharacterized protein</fullName>
    </submittedName>
</protein>
<evidence type="ECO:0000313" key="3">
    <source>
        <dbReference type="Proteomes" id="UP000297245"/>
    </source>
</evidence>
<accession>A0A4S8M1E5</accession>